<dbReference type="EMBL" id="CAVLEF010000005">
    <property type="protein sequence ID" value="CAK1543991.1"/>
    <property type="molecule type" value="Genomic_DNA"/>
</dbReference>
<evidence type="ECO:0000313" key="2">
    <source>
        <dbReference type="Proteomes" id="UP001497472"/>
    </source>
</evidence>
<name>A0AAV1J643_9NEOP</name>
<sequence length="128" mass="15156">MFYVSQVWFRRKFALEFCASDGDTSIRAVIAKHISRDACERNLRYRLLTSRLLYMPLRMEETAKALITRESEVRLSHRMIVVKCGSKPWGRRQVYVAELHRTRRVDKVGVAIDHGYRRSPEISVRFPR</sequence>
<accession>A0AAV1J643</accession>
<keyword evidence="2" id="KW-1185">Reference proteome</keyword>
<dbReference type="AlphaFoldDB" id="A0AAV1J643"/>
<comment type="caution">
    <text evidence="1">The sequence shown here is derived from an EMBL/GenBank/DDBJ whole genome shotgun (WGS) entry which is preliminary data.</text>
</comment>
<gene>
    <name evidence="1" type="ORF">LNINA_LOCUS3774</name>
</gene>
<evidence type="ECO:0000313" key="1">
    <source>
        <dbReference type="EMBL" id="CAK1543991.1"/>
    </source>
</evidence>
<dbReference type="Proteomes" id="UP001497472">
    <property type="component" value="Unassembled WGS sequence"/>
</dbReference>
<organism evidence="1 2">
    <name type="scientific">Leptosia nina</name>
    <dbReference type="NCBI Taxonomy" id="320188"/>
    <lineage>
        <taxon>Eukaryota</taxon>
        <taxon>Metazoa</taxon>
        <taxon>Ecdysozoa</taxon>
        <taxon>Arthropoda</taxon>
        <taxon>Hexapoda</taxon>
        <taxon>Insecta</taxon>
        <taxon>Pterygota</taxon>
        <taxon>Neoptera</taxon>
        <taxon>Endopterygota</taxon>
        <taxon>Lepidoptera</taxon>
        <taxon>Glossata</taxon>
        <taxon>Ditrysia</taxon>
        <taxon>Papilionoidea</taxon>
        <taxon>Pieridae</taxon>
        <taxon>Pierinae</taxon>
        <taxon>Leptosia</taxon>
    </lineage>
</organism>
<proteinExistence type="predicted"/>
<reference evidence="1 2" key="1">
    <citation type="submission" date="2023-11" db="EMBL/GenBank/DDBJ databases">
        <authorList>
            <person name="Okamura Y."/>
        </authorList>
    </citation>
    <scope>NUCLEOTIDE SEQUENCE [LARGE SCALE GENOMIC DNA]</scope>
</reference>
<protein>
    <submittedName>
        <fullName evidence="1">Uncharacterized protein</fullName>
    </submittedName>
</protein>